<feature type="domain" description="AB hydrolase-1" evidence="5">
    <location>
        <begin position="52"/>
        <end position="272"/>
    </location>
</feature>
<evidence type="ECO:0000256" key="4">
    <source>
        <dbReference type="SAM" id="MobiDB-lite"/>
    </source>
</evidence>
<protein>
    <recommendedName>
        <fullName evidence="5">AB hydrolase-1 domain-containing protein</fullName>
    </recommendedName>
</protein>
<dbReference type="GO" id="GO:0004144">
    <property type="term" value="F:diacylglycerol O-acyltransferase activity"/>
    <property type="evidence" value="ECO:0007669"/>
    <property type="project" value="UniProtKB-ARBA"/>
</dbReference>
<gene>
    <name evidence="6" type="ORF">COHA_006971</name>
</gene>
<accession>A0AAD5DMY0</accession>
<proteinExistence type="inferred from homology"/>
<dbReference type="Pfam" id="PF03982">
    <property type="entry name" value="DAGAT"/>
    <property type="match status" value="1"/>
</dbReference>
<evidence type="ECO:0000256" key="2">
    <source>
        <dbReference type="ARBA" id="ARBA00022679"/>
    </source>
</evidence>
<organism evidence="6 7">
    <name type="scientific">Chlorella ohadii</name>
    <dbReference type="NCBI Taxonomy" id="2649997"/>
    <lineage>
        <taxon>Eukaryota</taxon>
        <taxon>Viridiplantae</taxon>
        <taxon>Chlorophyta</taxon>
        <taxon>core chlorophytes</taxon>
        <taxon>Trebouxiophyceae</taxon>
        <taxon>Chlorellales</taxon>
        <taxon>Chlorellaceae</taxon>
        <taxon>Chlorella clade</taxon>
        <taxon>Chlorella</taxon>
    </lineage>
</organism>
<evidence type="ECO:0000313" key="7">
    <source>
        <dbReference type="Proteomes" id="UP001205105"/>
    </source>
</evidence>
<dbReference type="InterPro" id="IPR007130">
    <property type="entry name" value="DAGAT"/>
</dbReference>
<dbReference type="InterPro" id="IPR000073">
    <property type="entry name" value="AB_hydrolase_1"/>
</dbReference>
<evidence type="ECO:0000256" key="1">
    <source>
        <dbReference type="ARBA" id="ARBA00005420"/>
    </source>
</evidence>
<name>A0AAD5DMY0_9CHLO</name>
<dbReference type="PANTHER" id="PTHR22753:SF14">
    <property type="entry name" value="MONOACYLGLYCEROL_DIACYLGLYCEROL O-ACYLTRANSFERASE"/>
    <property type="match status" value="1"/>
</dbReference>
<evidence type="ECO:0000259" key="5">
    <source>
        <dbReference type="Pfam" id="PF12697"/>
    </source>
</evidence>
<reference evidence="6" key="1">
    <citation type="submission" date="2020-11" db="EMBL/GenBank/DDBJ databases">
        <title>Chlorella ohadii genome sequencing and assembly.</title>
        <authorList>
            <person name="Murik O."/>
            <person name="Treves H."/>
            <person name="Kedem I."/>
            <person name="Shotland Y."/>
            <person name="Kaplan A."/>
        </authorList>
    </citation>
    <scope>NUCLEOTIDE SEQUENCE</scope>
    <source>
        <strain evidence="6">1</strain>
    </source>
</reference>
<feature type="region of interest" description="Disordered" evidence="4">
    <location>
        <begin position="405"/>
        <end position="431"/>
    </location>
</feature>
<keyword evidence="2" id="KW-0808">Transferase</keyword>
<evidence type="ECO:0000256" key="3">
    <source>
        <dbReference type="ARBA" id="ARBA00023315"/>
    </source>
</evidence>
<evidence type="ECO:0000313" key="6">
    <source>
        <dbReference type="EMBL" id="KAI7839273.1"/>
    </source>
</evidence>
<dbReference type="Pfam" id="PF12697">
    <property type="entry name" value="Abhydrolase_6"/>
    <property type="match status" value="1"/>
</dbReference>
<keyword evidence="7" id="KW-1185">Reference proteome</keyword>
<dbReference type="EMBL" id="JADXDR010000104">
    <property type="protein sequence ID" value="KAI7839273.1"/>
    <property type="molecule type" value="Genomic_DNA"/>
</dbReference>
<dbReference type="AlphaFoldDB" id="A0AAD5DMY0"/>
<dbReference type="PANTHER" id="PTHR22753">
    <property type="entry name" value="TRANSMEMBRANE PROTEIN 68"/>
    <property type="match status" value="1"/>
</dbReference>
<comment type="similarity">
    <text evidence="1">Belongs to the diacylglycerol acyltransferase family.</text>
</comment>
<feature type="region of interest" description="Disordered" evidence="4">
    <location>
        <begin position="1"/>
        <end position="20"/>
    </location>
</feature>
<dbReference type="InterPro" id="IPR029058">
    <property type="entry name" value="AB_hydrolase_fold"/>
</dbReference>
<dbReference type="GO" id="GO:0016020">
    <property type="term" value="C:membrane"/>
    <property type="evidence" value="ECO:0007669"/>
    <property type="project" value="TreeGrafter"/>
</dbReference>
<dbReference type="SUPFAM" id="SSF53474">
    <property type="entry name" value="alpha/beta-Hydrolases"/>
    <property type="match status" value="1"/>
</dbReference>
<comment type="caution">
    <text evidence="6">The sequence shown here is derived from an EMBL/GenBank/DDBJ whole genome shotgun (WGS) entry which is preliminary data.</text>
</comment>
<keyword evidence="3" id="KW-0012">Acyltransferase</keyword>
<feature type="compositionally biased region" description="Low complexity" evidence="4">
    <location>
        <begin position="405"/>
        <end position="420"/>
    </location>
</feature>
<dbReference type="Gene3D" id="3.40.50.1820">
    <property type="entry name" value="alpha/beta hydrolase"/>
    <property type="match status" value="1"/>
</dbReference>
<sequence>MSLLDPHVLPAPGSEQRATDQRQHLPLMLYLPGIDGSGLAASRQFPALLQRFDLRTLVTPPPDRTPFQGMVDVVVEYLQHEVPACSPTRPIYLLGESFGGLLALAVAAACPALVDRVVLVNPATSFNDSLWPLLGPLLPQVPPELYRALPLALAPVLGNPINLLAAGLEGSAGAPVQERAAQLVDAATNLLSQLPVLAEILPAETLAWKLELLRQGSAAVEPLLPRVQQRCFVLVGDQDLLIPSAREGPRLQRALPRAQLRVEKGRSHALLQEGGIDLARLLDEEGFYVRERRMSAPISKRTAAGFGVAVPIELPSQGEMQRYGESTTAFGRRLSSPVFISTAPDGTRCLGLSQIPEGRPLLLVGNHSTLALDLGVLSEQFLREKGVLLRGLAHPVIFSQAFNSGSSSNGSADGTQNGSSAGAGSGATGSADELPAWDPSNFFGSQLLSGSGLDALRDALGGGRSDRAAGRSAAGATDGRNAFREFMSTFGAVPVSAKNMHRLLQNKEAVLLFPGGVREAYKRRGEDYQLFWPEKSEFIRMAARFRATIVPFAAVGVDDSLNIIADSQQLEALPVLGDMVKRRAGGLPQARKGVAAASFEQESFVAPLATPKLPPGRLYFVFQPPIHTSPEDLQDRQRCDEKYRATKASVEEGIAWLLQKRKHDPYGDFLPRQLYEAAYRGRQAPTFPLN</sequence>
<dbReference type="Proteomes" id="UP001205105">
    <property type="component" value="Unassembled WGS sequence"/>
</dbReference>